<evidence type="ECO:0000313" key="3">
    <source>
        <dbReference type="Proteomes" id="UP001500454"/>
    </source>
</evidence>
<comment type="caution">
    <text evidence="2">The sequence shown here is derived from an EMBL/GenBank/DDBJ whole genome shotgun (WGS) entry which is preliminary data.</text>
</comment>
<feature type="region of interest" description="Disordered" evidence="1">
    <location>
        <begin position="58"/>
        <end position="78"/>
    </location>
</feature>
<dbReference type="Proteomes" id="UP001500454">
    <property type="component" value="Unassembled WGS sequence"/>
</dbReference>
<accession>A0ABP8IYZ3</accession>
<keyword evidence="3" id="KW-1185">Reference proteome</keyword>
<feature type="region of interest" description="Disordered" evidence="1">
    <location>
        <begin position="1"/>
        <end position="23"/>
    </location>
</feature>
<sequence>MRKGSNGNNAQMNDMPAGNTANTREKLHFRTAVVTGYPQVAVCTAPLPYVSVAEESANEQESHRWGAGWHLGAAKDRK</sequence>
<gene>
    <name evidence="2" type="ORF">GCM10023186_20580</name>
</gene>
<dbReference type="EMBL" id="BAABHA010000004">
    <property type="protein sequence ID" value="GAA4381278.1"/>
    <property type="molecule type" value="Genomic_DNA"/>
</dbReference>
<protein>
    <submittedName>
        <fullName evidence="2">Uncharacterized protein</fullName>
    </submittedName>
</protein>
<evidence type="ECO:0000256" key="1">
    <source>
        <dbReference type="SAM" id="MobiDB-lite"/>
    </source>
</evidence>
<proteinExistence type="predicted"/>
<evidence type="ECO:0000313" key="2">
    <source>
        <dbReference type="EMBL" id="GAA4381278.1"/>
    </source>
</evidence>
<name>A0ABP8IYZ3_9BACT</name>
<organism evidence="2 3">
    <name type="scientific">Hymenobacter koreensis</name>
    <dbReference type="NCBI Taxonomy" id="1084523"/>
    <lineage>
        <taxon>Bacteria</taxon>
        <taxon>Pseudomonadati</taxon>
        <taxon>Bacteroidota</taxon>
        <taxon>Cytophagia</taxon>
        <taxon>Cytophagales</taxon>
        <taxon>Hymenobacteraceae</taxon>
        <taxon>Hymenobacter</taxon>
    </lineage>
</organism>
<feature type="compositionally biased region" description="Polar residues" evidence="1">
    <location>
        <begin position="1"/>
        <end position="12"/>
    </location>
</feature>
<reference evidence="3" key="1">
    <citation type="journal article" date="2019" name="Int. J. Syst. Evol. Microbiol.">
        <title>The Global Catalogue of Microorganisms (GCM) 10K type strain sequencing project: providing services to taxonomists for standard genome sequencing and annotation.</title>
        <authorList>
            <consortium name="The Broad Institute Genomics Platform"/>
            <consortium name="The Broad Institute Genome Sequencing Center for Infectious Disease"/>
            <person name="Wu L."/>
            <person name="Ma J."/>
        </authorList>
    </citation>
    <scope>NUCLEOTIDE SEQUENCE [LARGE SCALE GENOMIC DNA]</scope>
    <source>
        <strain evidence="3">JCM 17924</strain>
    </source>
</reference>